<keyword evidence="2 3" id="KW-0802">TPR repeat</keyword>
<dbReference type="PANTHER" id="PTHR44858:SF1">
    <property type="entry name" value="UDP-N-ACETYLGLUCOSAMINE--PEPTIDE N-ACETYLGLUCOSAMINYLTRANSFERASE SPINDLY-RELATED"/>
    <property type="match status" value="1"/>
</dbReference>
<dbReference type="PANTHER" id="PTHR44858">
    <property type="entry name" value="TETRATRICOPEPTIDE REPEAT PROTEIN 6"/>
    <property type="match status" value="1"/>
</dbReference>
<name>A0A7T8BAW2_9SPIR</name>
<keyword evidence="6" id="KW-1185">Reference proteome</keyword>
<sequence>MVKKTLAFLVLGCIFGLPLFGQTSFARGEELFLQNKPQEALVFLEAAAAEDPANVTAALYLGIAYQQLDRVDEAIAVFRKILPRAGTKTALIAYNLGNAYFSKGSASFAEQYYTQAIEADPAFASAYLNRANTRVRTGALNDAIPDYEHFLSLEPTSPKRPEIEQLVGFIRAEFAAEEQRQIIAEAQAKAEAERRRQLLEEVSASLQAAAEETKGLSAGTEDVLGYEGEFELE</sequence>
<dbReference type="Proteomes" id="UP000595917">
    <property type="component" value="Chromosome"/>
</dbReference>
<dbReference type="SUPFAM" id="SSF48452">
    <property type="entry name" value="TPR-like"/>
    <property type="match status" value="1"/>
</dbReference>
<reference evidence="5" key="1">
    <citation type="submission" date="2021-01" db="EMBL/GenBank/DDBJ databases">
        <title>Description of Breznakiella homolactica.</title>
        <authorList>
            <person name="Song Y."/>
            <person name="Brune A."/>
        </authorList>
    </citation>
    <scope>NUCLEOTIDE SEQUENCE</scope>
    <source>
        <strain evidence="5">RmG30</strain>
    </source>
</reference>
<evidence type="ECO:0000313" key="5">
    <source>
        <dbReference type="EMBL" id="QQO08583.1"/>
    </source>
</evidence>
<accession>A0A7T8BAW2</accession>
<feature type="repeat" description="TPR" evidence="3">
    <location>
        <begin position="124"/>
        <end position="157"/>
    </location>
</feature>
<dbReference type="AlphaFoldDB" id="A0A7T8BAW2"/>
<evidence type="ECO:0000256" key="2">
    <source>
        <dbReference type="ARBA" id="ARBA00022803"/>
    </source>
</evidence>
<dbReference type="EMBL" id="CP067089">
    <property type="protein sequence ID" value="QQO08583.1"/>
    <property type="molecule type" value="Genomic_DNA"/>
</dbReference>
<dbReference type="Gene3D" id="1.25.40.10">
    <property type="entry name" value="Tetratricopeptide repeat domain"/>
    <property type="match status" value="2"/>
</dbReference>
<keyword evidence="4" id="KW-0175">Coiled coil</keyword>
<feature type="repeat" description="TPR" evidence="3">
    <location>
        <begin position="90"/>
        <end position="123"/>
    </location>
</feature>
<evidence type="ECO:0000313" key="6">
    <source>
        <dbReference type="Proteomes" id="UP000595917"/>
    </source>
</evidence>
<organism evidence="5 6">
    <name type="scientific">Breznakiella homolactica</name>
    <dbReference type="NCBI Taxonomy" id="2798577"/>
    <lineage>
        <taxon>Bacteria</taxon>
        <taxon>Pseudomonadati</taxon>
        <taxon>Spirochaetota</taxon>
        <taxon>Spirochaetia</taxon>
        <taxon>Spirochaetales</taxon>
        <taxon>Breznakiellaceae</taxon>
        <taxon>Breznakiella</taxon>
    </lineage>
</organism>
<feature type="coiled-coil region" evidence="4">
    <location>
        <begin position="175"/>
        <end position="209"/>
    </location>
</feature>
<dbReference type="InterPro" id="IPR050498">
    <property type="entry name" value="Ycf3"/>
</dbReference>
<keyword evidence="1" id="KW-0677">Repeat</keyword>
<dbReference type="InterPro" id="IPR019734">
    <property type="entry name" value="TPR_rpt"/>
</dbReference>
<proteinExistence type="predicted"/>
<dbReference type="Pfam" id="PF13432">
    <property type="entry name" value="TPR_16"/>
    <property type="match status" value="1"/>
</dbReference>
<evidence type="ECO:0000256" key="1">
    <source>
        <dbReference type="ARBA" id="ARBA00022737"/>
    </source>
</evidence>
<dbReference type="RefSeq" id="WP_215625889.1">
    <property type="nucleotide sequence ID" value="NZ_CP067089.2"/>
</dbReference>
<dbReference type="PROSITE" id="PS50005">
    <property type="entry name" value="TPR"/>
    <property type="match status" value="2"/>
</dbReference>
<evidence type="ECO:0000256" key="4">
    <source>
        <dbReference type="SAM" id="Coils"/>
    </source>
</evidence>
<dbReference type="KEGG" id="bhc:JFL75_16850"/>
<evidence type="ECO:0000256" key="3">
    <source>
        <dbReference type="PROSITE-ProRule" id="PRU00339"/>
    </source>
</evidence>
<gene>
    <name evidence="5" type="ORF">JFL75_16850</name>
</gene>
<protein>
    <submittedName>
        <fullName evidence="5">Tetratricopeptide repeat protein</fullName>
    </submittedName>
</protein>
<dbReference type="InterPro" id="IPR011990">
    <property type="entry name" value="TPR-like_helical_dom_sf"/>
</dbReference>
<dbReference type="Pfam" id="PF14559">
    <property type="entry name" value="TPR_19"/>
    <property type="match status" value="1"/>
</dbReference>
<dbReference type="SMART" id="SM00028">
    <property type="entry name" value="TPR"/>
    <property type="match status" value="4"/>
</dbReference>